<feature type="compositionally biased region" description="Low complexity" evidence="1">
    <location>
        <begin position="426"/>
        <end position="435"/>
    </location>
</feature>
<feature type="region of interest" description="Disordered" evidence="1">
    <location>
        <begin position="286"/>
        <end position="325"/>
    </location>
</feature>
<feature type="compositionally biased region" description="Polar residues" evidence="1">
    <location>
        <begin position="358"/>
        <end position="367"/>
    </location>
</feature>
<reference evidence="2" key="2">
    <citation type="submission" date="2020-05" db="UniProtKB">
        <authorList>
            <consortium name="EnsemblMetazoa"/>
        </authorList>
    </citation>
    <scope>IDENTIFICATION</scope>
    <source>
        <strain evidence="2">Indian</strain>
    </source>
</reference>
<feature type="compositionally biased region" description="Polar residues" evidence="1">
    <location>
        <begin position="659"/>
        <end position="675"/>
    </location>
</feature>
<accession>A0A182YJA4</accession>
<dbReference type="Proteomes" id="UP000076408">
    <property type="component" value="Unassembled WGS sequence"/>
</dbReference>
<dbReference type="GO" id="GO:0007131">
    <property type="term" value="P:reciprocal meiotic recombination"/>
    <property type="evidence" value="ECO:0007669"/>
    <property type="project" value="TreeGrafter"/>
</dbReference>
<feature type="region of interest" description="Disordered" evidence="1">
    <location>
        <begin position="423"/>
        <end position="485"/>
    </location>
</feature>
<dbReference type="SUPFAM" id="SSF52540">
    <property type="entry name" value="P-loop containing nucleoside triphosphate hydrolases"/>
    <property type="match status" value="1"/>
</dbReference>
<feature type="region of interest" description="Disordered" evidence="1">
    <location>
        <begin position="357"/>
        <end position="378"/>
    </location>
</feature>
<evidence type="ECO:0000313" key="3">
    <source>
        <dbReference type="Proteomes" id="UP000076408"/>
    </source>
</evidence>
<reference evidence="3" key="1">
    <citation type="journal article" date="2014" name="Genome Biol.">
        <title>Genome analysis of a major urban malaria vector mosquito, Anopheles stephensi.</title>
        <authorList>
            <person name="Jiang X."/>
            <person name="Peery A."/>
            <person name="Hall A.B."/>
            <person name="Sharma A."/>
            <person name="Chen X.G."/>
            <person name="Waterhouse R.M."/>
            <person name="Komissarov A."/>
            <person name="Riehle M.M."/>
            <person name="Shouche Y."/>
            <person name="Sharakhova M.V."/>
            <person name="Lawson D."/>
            <person name="Pakpour N."/>
            <person name="Arensburger P."/>
            <person name="Davidson V.L."/>
            <person name="Eiglmeier K."/>
            <person name="Emrich S."/>
            <person name="George P."/>
            <person name="Kennedy R.C."/>
            <person name="Mane S.P."/>
            <person name="Maslen G."/>
            <person name="Oringanje C."/>
            <person name="Qi Y."/>
            <person name="Settlage R."/>
            <person name="Tojo M."/>
            <person name="Tubio J.M."/>
            <person name="Unger M.F."/>
            <person name="Wang B."/>
            <person name="Vernick K.D."/>
            <person name="Ribeiro J.M."/>
            <person name="James A.A."/>
            <person name="Michel K."/>
            <person name="Riehle M.A."/>
            <person name="Luckhart S."/>
            <person name="Sharakhov I.V."/>
            <person name="Tu Z."/>
        </authorList>
    </citation>
    <scope>NUCLEOTIDE SEQUENCE [LARGE SCALE GENOMIC DNA]</scope>
    <source>
        <strain evidence="3">Indian</strain>
    </source>
</reference>
<sequence length="744" mass="81803">MVLRLQTTGHLYLDGSRTYCVHRELVSKLAIHQLEAVRFLYTQLREYTGIFLNDESGLGKCYQTVAFLSALAVNEDRSLILCSTHDRIHHWTYHLDVLAPSLRTKVHPKSYQDIASEQSTLRGTDWQYVVVDETREFMSEKQLETLRSLAVKRFIFVSSVDLLVRLDVLIKRLDFCYPHDPTHLRKVIEQQQKQRSKKGSFKVYLCTRRFLLRRYADNYRRKLPLIAKSEFLERFRAWSVANGVEIPVQGTPEPTEASGEENSLSASHIEEEASSVAVPLGSATMTPDAMGGCQEQASEQDDTPLSPVRCGQGDNLAKQTSPDHANEAIPVHYTDSEPLFEPNETNTELMPVLRVESDTPSENNTIPETDGTIPETAPDSQGYLQFGQELLSHGYSSSQPSQLALATERYRFPIEKFLRSQGQLKSSSSSLSVESIPNGQPVPPVTEIVISSSDSPQRTAKSPPLFEDSDHDTKSLNSCPSDDDDESLMELLATSRTLPPIGLGVERIPSPSIAPRRHPSFSTPITKLMFGPLADAGSGNVSSVDMFAESLVAAGENADNVFEITKNNAFPNRIVVNDEDADGNVSLQLVDDSSDDDDVQIVDVTEGRIIDLVEDVVGTPKSPDKLNRPIVCQKTPPSGGLNRIASPGRGWLGKGLRTASVSPASGKNTPTTSGKPSPVRAGCSRSGGSGVAGTSGHSSSSRSVRKGMSPVVRDAKRRRKLDDLFQTVDDTKRGRNSQRRGSRK</sequence>
<feature type="region of interest" description="Disordered" evidence="1">
    <location>
        <begin position="248"/>
        <end position="268"/>
    </location>
</feature>
<proteinExistence type="predicted"/>
<dbReference type="PANTHER" id="PTHR45629:SF7">
    <property type="entry name" value="DNA EXCISION REPAIR PROTEIN ERCC-6-RELATED"/>
    <property type="match status" value="1"/>
</dbReference>
<dbReference type="OMA" id="GLGKCYQ"/>
<evidence type="ECO:0008006" key="4">
    <source>
        <dbReference type="Google" id="ProtNLM"/>
    </source>
</evidence>
<dbReference type="EnsemblMetazoa" id="ASTEI08540-RA">
    <property type="protein sequence ID" value="ASTEI08540-PA"/>
    <property type="gene ID" value="ASTEI08540"/>
</dbReference>
<dbReference type="VEuPathDB" id="VectorBase:ASTE003909"/>
<protein>
    <recommendedName>
        <fullName evidence="4">Helicase ATP-binding domain-containing protein</fullName>
    </recommendedName>
</protein>
<dbReference type="GO" id="GO:0015616">
    <property type="term" value="F:DNA translocase activity"/>
    <property type="evidence" value="ECO:0007669"/>
    <property type="project" value="TreeGrafter"/>
</dbReference>
<organism evidence="2 3">
    <name type="scientific">Anopheles stephensi</name>
    <name type="common">Indo-Pakistan malaria mosquito</name>
    <dbReference type="NCBI Taxonomy" id="30069"/>
    <lineage>
        <taxon>Eukaryota</taxon>
        <taxon>Metazoa</taxon>
        <taxon>Ecdysozoa</taxon>
        <taxon>Arthropoda</taxon>
        <taxon>Hexapoda</taxon>
        <taxon>Insecta</taxon>
        <taxon>Pterygota</taxon>
        <taxon>Neoptera</taxon>
        <taxon>Endopterygota</taxon>
        <taxon>Diptera</taxon>
        <taxon>Nematocera</taxon>
        <taxon>Culicoidea</taxon>
        <taxon>Culicidae</taxon>
        <taxon>Anophelinae</taxon>
        <taxon>Anopheles</taxon>
    </lineage>
</organism>
<feature type="region of interest" description="Disordered" evidence="1">
    <location>
        <begin position="620"/>
        <end position="744"/>
    </location>
</feature>
<feature type="compositionally biased region" description="Low complexity" evidence="1">
    <location>
        <begin position="694"/>
        <end position="709"/>
    </location>
</feature>
<dbReference type="InterPro" id="IPR050496">
    <property type="entry name" value="SNF2_RAD54_helicase_repair"/>
</dbReference>
<dbReference type="VEuPathDB" id="VectorBase:ASTEI08540"/>
<name>A0A182YJA4_ANOST</name>
<dbReference type="Gene3D" id="3.40.50.10810">
    <property type="entry name" value="Tandem AAA-ATPase domain"/>
    <property type="match status" value="2"/>
</dbReference>
<dbReference type="PANTHER" id="PTHR45629">
    <property type="entry name" value="SNF2/RAD54 FAMILY MEMBER"/>
    <property type="match status" value="1"/>
</dbReference>
<evidence type="ECO:0000256" key="1">
    <source>
        <dbReference type="SAM" id="MobiDB-lite"/>
    </source>
</evidence>
<dbReference type="InterPro" id="IPR027417">
    <property type="entry name" value="P-loop_NTPase"/>
</dbReference>
<evidence type="ECO:0000313" key="2">
    <source>
        <dbReference type="EnsemblMetazoa" id="ASTEI08540-PA"/>
    </source>
</evidence>
<feature type="compositionally biased region" description="Basic residues" evidence="1">
    <location>
        <begin position="734"/>
        <end position="744"/>
    </location>
</feature>
<feature type="compositionally biased region" description="Polar residues" evidence="1">
    <location>
        <begin position="449"/>
        <end position="460"/>
    </location>
</feature>
<dbReference type="VEuPathDB" id="VectorBase:ASTEI20_036467"/>
<dbReference type="AlphaFoldDB" id="A0A182YJA4"/>
<keyword evidence="3" id="KW-1185">Reference proteome</keyword>
<dbReference type="GO" id="GO:0005634">
    <property type="term" value="C:nucleus"/>
    <property type="evidence" value="ECO:0007669"/>
    <property type="project" value="TreeGrafter"/>
</dbReference>
<dbReference type="InterPro" id="IPR038718">
    <property type="entry name" value="SNF2-like_sf"/>
</dbReference>
<dbReference type="GO" id="GO:0000724">
    <property type="term" value="P:double-strand break repair via homologous recombination"/>
    <property type="evidence" value="ECO:0007669"/>
    <property type="project" value="TreeGrafter"/>
</dbReference>